<proteinExistence type="predicted"/>
<protein>
    <submittedName>
        <fullName evidence="1">AAA family ATPase</fullName>
    </submittedName>
</protein>
<name>A0AAW5MK81_AERVE</name>
<dbReference type="AlphaFoldDB" id="A0AAW5MK81"/>
<evidence type="ECO:0000313" key="1">
    <source>
        <dbReference type="EMBL" id="MCR4451309.1"/>
    </source>
</evidence>
<comment type="caution">
    <text evidence="1">The sequence shown here is derived from an EMBL/GenBank/DDBJ whole genome shotgun (WGS) entry which is preliminary data.</text>
</comment>
<gene>
    <name evidence="1" type="ORF">NS965_23245</name>
</gene>
<feature type="non-terminal residue" evidence="1">
    <location>
        <position position="18"/>
    </location>
</feature>
<dbReference type="EMBL" id="JANLFC010000124">
    <property type="protein sequence ID" value="MCR4451309.1"/>
    <property type="molecule type" value="Genomic_DNA"/>
</dbReference>
<dbReference type="Proteomes" id="UP001204061">
    <property type="component" value="Unassembled WGS sequence"/>
</dbReference>
<sequence length="18" mass="2055">MFQPGPLFNHLVLADEIN</sequence>
<organism evidence="1 2">
    <name type="scientific">Aeromonas veronii</name>
    <dbReference type="NCBI Taxonomy" id="654"/>
    <lineage>
        <taxon>Bacteria</taxon>
        <taxon>Pseudomonadati</taxon>
        <taxon>Pseudomonadota</taxon>
        <taxon>Gammaproteobacteria</taxon>
        <taxon>Aeromonadales</taxon>
        <taxon>Aeromonadaceae</taxon>
        <taxon>Aeromonas</taxon>
    </lineage>
</organism>
<evidence type="ECO:0000313" key="2">
    <source>
        <dbReference type="Proteomes" id="UP001204061"/>
    </source>
</evidence>
<reference evidence="1" key="1">
    <citation type="submission" date="2022-08" db="EMBL/GenBank/DDBJ databases">
        <title>A global survey of hypervirulent Aeromonas hydrophila identified this emerging pathogen in farmed fish in the lower Mekong River basin.</title>
        <authorList>
            <person name="Xu T."/>
            <person name="Rasmussen-Ivey C.R."/>
            <person name="Moen F.S."/>
            <person name="Fernandez Bravo A."/>
            <person name="Lamy B."/>
            <person name="Beaz-Hidalgo R."/>
            <person name="Khan C.D."/>
            <person name="Castro Escarpulli G."/>
            <person name="Yasin I.S.M."/>
            <person name="Figueras M.J."/>
            <person name="Azzam Sayuti M."/>
            <person name="Karim M.M."/>
            <person name="Alam K.M."/>
            <person name="Le T.T.T."/>
            <person name="Thao N.H.P."/>
            <person name="Addo S."/>
            <person name="Duodu S."/>
            <person name="Ali S."/>
            <person name="Mey S."/>
            <person name="Somony T."/>
            <person name="Liles M.R."/>
        </authorList>
    </citation>
    <scope>NUCLEOTIDE SEQUENCE</scope>
    <source>
        <strain evidence="1">0.14</strain>
    </source>
</reference>
<accession>A0AAW5MK81</accession>